<feature type="domain" description="HMG box" evidence="2">
    <location>
        <begin position="76"/>
        <end position="131"/>
    </location>
</feature>
<dbReference type="Pfam" id="PF00505">
    <property type="entry name" value="HMG_box"/>
    <property type="match status" value="1"/>
</dbReference>
<feature type="region of interest" description="Disordered" evidence="1">
    <location>
        <begin position="1"/>
        <end position="31"/>
    </location>
</feature>
<gene>
    <name evidence="3" type="ORF">ALEPTO_LOCUS9249</name>
</gene>
<reference evidence="3" key="1">
    <citation type="submission" date="2021-06" db="EMBL/GenBank/DDBJ databases">
        <authorList>
            <person name="Kallberg Y."/>
            <person name="Tangrot J."/>
            <person name="Rosling A."/>
        </authorList>
    </citation>
    <scope>NUCLEOTIDE SEQUENCE</scope>
    <source>
        <strain evidence="3">FL130A</strain>
    </source>
</reference>
<evidence type="ECO:0000313" key="4">
    <source>
        <dbReference type="Proteomes" id="UP000789508"/>
    </source>
</evidence>
<dbReference type="OrthoDB" id="2373005at2759"/>
<evidence type="ECO:0000256" key="1">
    <source>
        <dbReference type="SAM" id="MobiDB-lite"/>
    </source>
</evidence>
<organism evidence="3 4">
    <name type="scientific">Ambispora leptoticha</name>
    <dbReference type="NCBI Taxonomy" id="144679"/>
    <lineage>
        <taxon>Eukaryota</taxon>
        <taxon>Fungi</taxon>
        <taxon>Fungi incertae sedis</taxon>
        <taxon>Mucoromycota</taxon>
        <taxon>Glomeromycotina</taxon>
        <taxon>Glomeromycetes</taxon>
        <taxon>Archaeosporales</taxon>
        <taxon>Ambisporaceae</taxon>
        <taxon>Ambispora</taxon>
    </lineage>
</organism>
<dbReference type="Proteomes" id="UP000789508">
    <property type="component" value="Unassembled WGS sequence"/>
</dbReference>
<protein>
    <submittedName>
        <fullName evidence="3">5370_t:CDS:1</fullName>
    </submittedName>
</protein>
<name>A0A9N9D7M3_9GLOM</name>
<evidence type="ECO:0000259" key="2">
    <source>
        <dbReference type="Pfam" id="PF00505"/>
    </source>
</evidence>
<evidence type="ECO:0000313" key="3">
    <source>
        <dbReference type="EMBL" id="CAG8628185.1"/>
    </source>
</evidence>
<sequence length="161" mass="18558">MNNKNTNFRHVQPHSFLESSPLSEEEDEENILKEATTKETSINMDGKVIENLKITFPPNINMDELLPKPKMAGVSSKPPNSFIIYRKAFVKELNAQGHYFEMKKISSLVSAKWKSEPNYVKEEYRRIAKELAALVPPVNSQIQKSKKYNWVAISTKQEFAR</sequence>
<dbReference type="InterPro" id="IPR009071">
    <property type="entry name" value="HMG_box_dom"/>
</dbReference>
<dbReference type="InterPro" id="IPR036910">
    <property type="entry name" value="HMG_box_dom_sf"/>
</dbReference>
<keyword evidence="4" id="KW-1185">Reference proteome</keyword>
<accession>A0A9N9D7M3</accession>
<dbReference type="EMBL" id="CAJVPS010006718">
    <property type="protein sequence ID" value="CAG8628185.1"/>
    <property type="molecule type" value="Genomic_DNA"/>
</dbReference>
<dbReference type="Gene3D" id="1.10.30.10">
    <property type="entry name" value="High mobility group box domain"/>
    <property type="match status" value="1"/>
</dbReference>
<comment type="caution">
    <text evidence="3">The sequence shown here is derived from an EMBL/GenBank/DDBJ whole genome shotgun (WGS) entry which is preliminary data.</text>
</comment>
<proteinExistence type="predicted"/>
<dbReference type="SUPFAM" id="SSF47095">
    <property type="entry name" value="HMG-box"/>
    <property type="match status" value="1"/>
</dbReference>
<dbReference type="AlphaFoldDB" id="A0A9N9D7M3"/>
<feature type="non-terminal residue" evidence="3">
    <location>
        <position position="161"/>
    </location>
</feature>